<evidence type="ECO:0000313" key="2">
    <source>
        <dbReference type="EMBL" id="AKJ05236.1"/>
    </source>
</evidence>
<dbReference type="KEGG" id="age:AA314_06862"/>
<gene>
    <name evidence="2" type="ORF">AA314_06862</name>
    <name evidence="3" type="ORF">ATI61_102301</name>
</gene>
<reference evidence="2 4" key="1">
    <citation type="submission" date="2015-05" db="EMBL/GenBank/DDBJ databases">
        <title>Genome assembly of Archangium gephyra DSM 2261.</title>
        <authorList>
            <person name="Sharma G."/>
            <person name="Subramanian S."/>
        </authorList>
    </citation>
    <scope>NUCLEOTIDE SEQUENCE [LARGE SCALE GENOMIC DNA]</scope>
    <source>
        <strain evidence="2 4">DSM 2261</strain>
    </source>
</reference>
<sequence>MKKVGSGGLPPMLQNLIKDASQSGKQIGAPKLNKALNGLHLGQLKRADQQTLRDVFERAPLTSKARALAEKLLQGDGGKVKIKMDEPTTNTPPTIGNKPEVVKVKMDEPAVVSPPISTRPEVVKVKMDEPAVVSPPISTRPEVVKVKMDEPAVVSPPISTSSPQVVKVKMDEPTGF</sequence>
<evidence type="ECO:0000313" key="3">
    <source>
        <dbReference type="EMBL" id="REG35927.1"/>
    </source>
</evidence>
<dbReference type="EMBL" id="CP011509">
    <property type="protein sequence ID" value="AKJ05236.1"/>
    <property type="molecule type" value="Genomic_DNA"/>
</dbReference>
<protein>
    <submittedName>
        <fullName evidence="2">Uncharacterized protein</fullName>
    </submittedName>
</protein>
<dbReference type="Proteomes" id="UP000035579">
    <property type="component" value="Chromosome"/>
</dbReference>
<proteinExistence type="predicted"/>
<evidence type="ECO:0000313" key="4">
    <source>
        <dbReference type="Proteomes" id="UP000035579"/>
    </source>
</evidence>
<reference evidence="3 5" key="2">
    <citation type="submission" date="2018-08" db="EMBL/GenBank/DDBJ databases">
        <title>Genomic Encyclopedia of Archaeal and Bacterial Type Strains, Phase II (KMG-II): from individual species to whole genera.</title>
        <authorList>
            <person name="Goeker M."/>
        </authorList>
    </citation>
    <scope>NUCLEOTIDE SEQUENCE [LARGE SCALE GENOMIC DNA]</scope>
    <source>
        <strain evidence="3 5">DSM 2261</strain>
    </source>
</reference>
<dbReference type="EMBL" id="QUMU01000002">
    <property type="protein sequence ID" value="REG35927.1"/>
    <property type="molecule type" value="Genomic_DNA"/>
</dbReference>
<dbReference type="RefSeq" id="WP_047858823.1">
    <property type="nucleotide sequence ID" value="NZ_CP011509.1"/>
</dbReference>
<evidence type="ECO:0000256" key="1">
    <source>
        <dbReference type="SAM" id="MobiDB-lite"/>
    </source>
</evidence>
<evidence type="ECO:0000313" key="5">
    <source>
        <dbReference type="Proteomes" id="UP000256345"/>
    </source>
</evidence>
<name>A0AAC8TI48_9BACT</name>
<feature type="region of interest" description="Disordered" evidence="1">
    <location>
        <begin position="153"/>
        <end position="176"/>
    </location>
</feature>
<accession>A0AAC8TI48</accession>
<dbReference type="AlphaFoldDB" id="A0AAC8TI48"/>
<dbReference type="Proteomes" id="UP000256345">
    <property type="component" value="Unassembled WGS sequence"/>
</dbReference>
<keyword evidence="5" id="KW-1185">Reference proteome</keyword>
<organism evidence="2 4">
    <name type="scientific">Archangium gephyra</name>
    <dbReference type="NCBI Taxonomy" id="48"/>
    <lineage>
        <taxon>Bacteria</taxon>
        <taxon>Pseudomonadati</taxon>
        <taxon>Myxococcota</taxon>
        <taxon>Myxococcia</taxon>
        <taxon>Myxococcales</taxon>
        <taxon>Cystobacterineae</taxon>
        <taxon>Archangiaceae</taxon>
        <taxon>Archangium</taxon>
    </lineage>
</organism>
<feature type="region of interest" description="Disordered" evidence="1">
    <location>
        <begin position="79"/>
        <end position="98"/>
    </location>
</feature>